<proteinExistence type="predicted"/>
<evidence type="ECO:0000313" key="1">
    <source>
        <dbReference type="EMBL" id="CAB1444765.1"/>
    </source>
</evidence>
<accession>A0A9N7Z081</accession>
<keyword evidence="2" id="KW-1185">Reference proteome</keyword>
<dbReference type="AlphaFoldDB" id="A0A9N7Z081"/>
<sequence length="440" mass="48541">MRAASLGGGLEREDLDCHLVFIPSTTPSSDVKQPVVKQSSLWMLLNENICSQKCFMHYQQHRHRKVPDEVDGTSPELAVKAWFPRVFDMSPGSASSLLQTQANLLKCHTPNTYFAAPTDALAAEHYPNSTLYNTDRSAAAGCFVRQTSSCQPIMGGCLFVFPCHLPVVSSYTAEMLHRHIRNQEIPTDWDGQHPGAVVGFSGRPARKARPENAQEGISTIPKCVSAPMLAHAQQQQKHMNAAAWAQDEPSSICMQILPENFNEAGNENNSSAALLSVICKTLKPTHKEASSVLSMRISSPQGGLQHLASPTSFRHTESGGQHVSVGPTITLVVIRSRDDGYGDNVTDWRIELKMKILKADTLQTVKEITQSRQTNPIVKAERQTRAFNPTLGHQHHHPHTSHPSPLPYSFSYHPTLHLRTPETKAVAQRPDILSHTARST</sequence>
<gene>
    <name evidence="1" type="ORF">PLEPLA_LOCUS32483</name>
</gene>
<dbReference type="Proteomes" id="UP001153269">
    <property type="component" value="Unassembled WGS sequence"/>
</dbReference>
<protein>
    <submittedName>
        <fullName evidence="1">Uncharacterized protein</fullName>
    </submittedName>
</protein>
<comment type="caution">
    <text evidence="1">The sequence shown here is derived from an EMBL/GenBank/DDBJ whole genome shotgun (WGS) entry which is preliminary data.</text>
</comment>
<evidence type="ECO:0000313" key="2">
    <source>
        <dbReference type="Proteomes" id="UP001153269"/>
    </source>
</evidence>
<reference evidence="1" key="1">
    <citation type="submission" date="2020-03" db="EMBL/GenBank/DDBJ databases">
        <authorList>
            <person name="Weist P."/>
        </authorList>
    </citation>
    <scope>NUCLEOTIDE SEQUENCE</scope>
</reference>
<organism evidence="1 2">
    <name type="scientific">Pleuronectes platessa</name>
    <name type="common">European plaice</name>
    <dbReference type="NCBI Taxonomy" id="8262"/>
    <lineage>
        <taxon>Eukaryota</taxon>
        <taxon>Metazoa</taxon>
        <taxon>Chordata</taxon>
        <taxon>Craniata</taxon>
        <taxon>Vertebrata</taxon>
        <taxon>Euteleostomi</taxon>
        <taxon>Actinopterygii</taxon>
        <taxon>Neopterygii</taxon>
        <taxon>Teleostei</taxon>
        <taxon>Neoteleostei</taxon>
        <taxon>Acanthomorphata</taxon>
        <taxon>Carangaria</taxon>
        <taxon>Pleuronectiformes</taxon>
        <taxon>Pleuronectoidei</taxon>
        <taxon>Pleuronectidae</taxon>
        <taxon>Pleuronectes</taxon>
    </lineage>
</organism>
<name>A0A9N7Z081_PLEPL</name>
<dbReference type="EMBL" id="CADEAL010003446">
    <property type="protein sequence ID" value="CAB1444765.1"/>
    <property type="molecule type" value="Genomic_DNA"/>
</dbReference>